<dbReference type="Pfam" id="PF12679">
    <property type="entry name" value="ABC2_membrane_2"/>
    <property type="match status" value="1"/>
</dbReference>
<reference evidence="2" key="1">
    <citation type="submission" date="2021-04" db="EMBL/GenBank/DDBJ databases">
        <authorList>
            <person name="Rodrigo-Torres L."/>
            <person name="Arahal R. D."/>
            <person name="Lucena T."/>
        </authorList>
    </citation>
    <scope>NUCLEOTIDE SEQUENCE</scope>
    <source>
        <strain evidence="2">AS29M-1</strain>
    </source>
</reference>
<evidence type="ECO:0000313" key="2">
    <source>
        <dbReference type="EMBL" id="CAG5081022.1"/>
    </source>
</evidence>
<feature type="transmembrane region" description="Helical" evidence="1">
    <location>
        <begin position="162"/>
        <end position="184"/>
    </location>
</feature>
<dbReference type="PANTHER" id="PTHR43471">
    <property type="entry name" value="ABC TRANSPORTER PERMEASE"/>
    <property type="match status" value="1"/>
</dbReference>
<proteinExistence type="predicted"/>
<dbReference type="KEGG" id="ptan:CRYO30217_01515"/>
<protein>
    <recommendedName>
        <fullName evidence="4">ABC transporter permease</fullName>
    </recommendedName>
</protein>
<dbReference type="AlphaFoldDB" id="A0A916JMK7"/>
<dbReference type="EMBL" id="OU015584">
    <property type="protein sequence ID" value="CAG5081022.1"/>
    <property type="molecule type" value="Genomic_DNA"/>
</dbReference>
<keyword evidence="1" id="KW-1133">Transmembrane helix</keyword>
<evidence type="ECO:0000256" key="1">
    <source>
        <dbReference type="SAM" id="Phobius"/>
    </source>
</evidence>
<sequence>MNKNLFTKELKRSRKNLIVWTSIVVGFTFMVLAIFPFMEDMGKDMVELMDKMPPEIGKAFGMDSQTWSNILGFYSTYYGVYIVVLISIYTASTGANILSKEERERTAEFLMTKPVTRWEIFKTKMTTLFTLAMIIFVIQTVSAIIGLMLFGNDTFEWRIFTIMQLSGLVLMIFFTTCGVTLSMFLTPKKNFMGMVVGLTFGTYFLNAIAKSTDQTTFLGYFSPFHYFDFTVFDPDYAFNFIGAAIFLIISFGLLYLSYTTYVKKDISG</sequence>
<keyword evidence="1" id="KW-0472">Membrane</keyword>
<evidence type="ECO:0008006" key="4">
    <source>
        <dbReference type="Google" id="ProtNLM"/>
    </source>
</evidence>
<name>A0A916JMK7_9FLAO</name>
<dbReference type="RefSeq" id="WP_258541716.1">
    <property type="nucleotide sequence ID" value="NZ_OU015584.1"/>
</dbReference>
<dbReference type="Proteomes" id="UP000683507">
    <property type="component" value="Chromosome"/>
</dbReference>
<feature type="transmembrane region" description="Helical" evidence="1">
    <location>
        <begin position="236"/>
        <end position="256"/>
    </location>
</feature>
<evidence type="ECO:0000313" key="3">
    <source>
        <dbReference type="Proteomes" id="UP000683507"/>
    </source>
</evidence>
<feature type="transmembrane region" description="Helical" evidence="1">
    <location>
        <begin position="127"/>
        <end position="150"/>
    </location>
</feature>
<feature type="transmembrane region" description="Helical" evidence="1">
    <location>
        <begin position="191"/>
        <end position="209"/>
    </location>
</feature>
<keyword evidence="1" id="KW-0812">Transmembrane</keyword>
<dbReference type="GO" id="GO:0140359">
    <property type="term" value="F:ABC-type transporter activity"/>
    <property type="evidence" value="ECO:0007669"/>
    <property type="project" value="InterPro"/>
</dbReference>
<accession>A0A916JMK7</accession>
<organism evidence="2 3">
    <name type="scientific">Parvicella tangerina</name>
    <dbReference type="NCBI Taxonomy" id="2829795"/>
    <lineage>
        <taxon>Bacteria</taxon>
        <taxon>Pseudomonadati</taxon>
        <taxon>Bacteroidota</taxon>
        <taxon>Flavobacteriia</taxon>
        <taxon>Flavobacteriales</taxon>
        <taxon>Parvicellaceae</taxon>
        <taxon>Parvicella</taxon>
    </lineage>
</organism>
<feature type="transmembrane region" description="Helical" evidence="1">
    <location>
        <begin position="17"/>
        <end position="38"/>
    </location>
</feature>
<gene>
    <name evidence="2" type="ORF">CRYO30217_01515</name>
</gene>
<dbReference type="GO" id="GO:0005886">
    <property type="term" value="C:plasma membrane"/>
    <property type="evidence" value="ECO:0007669"/>
    <property type="project" value="UniProtKB-SubCell"/>
</dbReference>
<dbReference type="PANTHER" id="PTHR43471:SF12">
    <property type="entry name" value="HYPOTHETICAL MEMBRANE PROTEIN, CONSERVED"/>
    <property type="match status" value="1"/>
</dbReference>
<feature type="transmembrane region" description="Helical" evidence="1">
    <location>
        <begin position="78"/>
        <end position="98"/>
    </location>
</feature>
<keyword evidence="3" id="KW-1185">Reference proteome</keyword>